<feature type="region of interest" description="Disordered" evidence="2">
    <location>
        <begin position="1709"/>
        <end position="1858"/>
    </location>
</feature>
<proteinExistence type="predicted"/>
<feature type="region of interest" description="Disordered" evidence="2">
    <location>
        <begin position="261"/>
        <end position="502"/>
    </location>
</feature>
<keyword evidence="1" id="KW-0175">Coiled coil</keyword>
<evidence type="ECO:0000313" key="3">
    <source>
        <dbReference type="EMBL" id="KFG30449.1"/>
    </source>
</evidence>
<feature type="compositionally biased region" description="Basic and acidic residues" evidence="2">
    <location>
        <begin position="440"/>
        <end position="455"/>
    </location>
</feature>
<feature type="compositionally biased region" description="Basic and acidic residues" evidence="2">
    <location>
        <begin position="413"/>
        <end position="432"/>
    </location>
</feature>
<feature type="region of interest" description="Disordered" evidence="2">
    <location>
        <begin position="2261"/>
        <end position="2297"/>
    </location>
</feature>
<evidence type="ECO:0000256" key="1">
    <source>
        <dbReference type="SAM" id="Coils"/>
    </source>
</evidence>
<feature type="region of interest" description="Disordered" evidence="2">
    <location>
        <begin position="1875"/>
        <end position="1915"/>
    </location>
</feature>
<feature type="region of interest" description="Disordered" evidence="2">
    <location>
        <begin position="1994"/>
        <end position="2033"/>
    </location>
</feature>
<feature type="region of interest" description="Disordered" evidence="2">
    <location>
        <begin position="1"/>
        <end position="198"/>
    </location>
</feature>
<sequence length="2297" mass="248013">MRDDACATHSRLPLAPPDKKPKKCRAREYGSRETGRQTFASREPPRRGTRCFSAGWGEETIRPRRLSKLARTAEGQRDAGSEGREESRERPGCQGVAEARQGENVEADVPRRNLHRVAREVRRTRGQRANTDESGGKQETEESEFRGHSLPSGSLSAVTRLSASRLQARTSDGKSTASMKTTKIGGRENTPGEPIRRSASGRLLRASASVSLSCVSAGVSPALSFSYPLLPALCTPRAQSRSSCGDKPSPHKLFRARRLISLSPRASDQGSRAAKVAPSGEASPSAPRRSSLRSSVSRLQDQARKKAKDRKKSLPASTICPRPLATTEKKDGAGARSLEALPRKLRTRPSSITTEQSSSAERAQNRKGNACKVSHLHDSNASRNGRHTLAGSSSYSSCSASARPRRQSTGVSRADEESKGKREKRGKAELDAKPGCSQNGEKEKESKRKNPREGGEILSPRLPSGHRGPQAPRRDGRPQRQLRSHVTKHENPTPISTRDPTFPSVLPSLTALAAASVASQTVSLPPAVGVSETERRAASPGARTQALGNRSDTFIALDAGVTTGRSLTASFQADSKCVLPVVRKPVQAVPSPQPQMPSAGWESASLAAHQTLHGPESLSERRDIPGGPWSERAGSGDLKSRIVDLPLLRGTGGPSPIASHPLAGSFLAEMRLQMQLKQQQAQQLLSSALGSSLLSFPASFQLSPSVDCSSALCPTAPHTGLDQTGEGHTASQRVLPSCLGASVVSEAVPSEFPLLTHAGRSHTAWPPAMFGPVSMPVSLGPEANESLLSPSPFHGADTGGDYPPVKGLSFAPKGTPVSLRGQTFRAKDDLWVVSFVPKRRRLEGSRRQCQRRRASCLSSSVSLSSLSSSPDSISGNRILGDGGRSGETQRKSREDAQDVSRGRCPKQTGAKETDVNSSKTTHVDSTKETANDSVRETGGARQNGETLRSSQRLRQRTEGFLKENEKSKTEPTETSGSDDYLGNLAPGAVEGGNEKSRTSEAWHNTEESNKNETSTSFSAHGAASVDGTAGVERDRVNAADGQGGAEENEEEEQCWQTFGVQEYGGEETAREAALLFMLKFSRDGVVVLDGLTQDNVEALSHPTESTDEEDWEDEEHEENGEVVDTEEEARAEGRVEAELDMKSDGNEEAAAEDRGAARTGKATKRRETRRSVGNNRESRDFWSEWIFDDRGLSRRILGSYTTPIAGLSEESRFCALPQQGLCGDVALPGRKRGRPRKGKHRSSSVIVVKKGSRSWNRGSSLPFATLARGASRPACLRTRPLAAPRRGSAAVSGDQALHRKRRKLLTLSLVAAVSEAGCGRSDACARDAREVEGRLSSTEEENPRKVFRDRLYAVLGRDVEDTGKRVDTREVVKGQVSGANTRVGELLCRNHLMTGSFVPTGDGWLLDSVDDLEREPFSAEPLSSAWYLMQVKLHALNLSPQQPLSVRGAQDLLDSHDACYFHSPYSQGNFLHRLHSRFASEASAPAPQPVGSPSIHVQLPPSSLDSLSVSHLLPGSPFFDSQPPGRFSQLAQMSGSLGGRSANAAEMVFPFNSLSGPSVSCVPPVSAQTIPLSFLASKSVRGGAPGFPTSFPSPLAPGGTTELSAPATVVASAHASHGFLAPMTAPHSLMEKLAQVHLESPVQTKVDFSAVTDLRASGKSPENPGAAALIPEPVGPSFPFSAVNRELLARLLLQRRQGGGTQVLVGAEEREASLVSSPSAVQREKRTGEASPTQRPETSERFKIDGMKTGKESRLCQSSGRPLDVSCPSQQEANRRESTSCVRVPAIYEHGGRVEPSSREKRQVPEEPLGSQGSGQNSFVAFSVPSGVSKGTLHHVPRPAALKNTRQAQGDEGCQPDSERLSYTETAHMQLPQSDEAQKTGGLAEEAGSSGHVGSGRKKRGGEMRKAVRQATEEDQLRSELMAKQRELIAQSQLLEREKVLFSVEQGNWPEKRKERFQAHLIEKQRELLQSIERQKERLLQTQLAEKQKRNLRLAQAETDMRTGEPVPNSHAENQDNATCGRGSSPQGRRGGRRLTSLGLWAIQSEVKSGQPQMKENVREGVDLDARPQAKKGEFLHFSGSVCATAKRGDGTLLQSEEMKERCESCKVFVNQKNAPLEAEGQPIVGNLDSNAKQSTICLLQSRTTETKGKAAELKAQLREKETELELVSACTQKSKEKCRPSAKLETDLAQPCGGRVLWEKPTENRATGESTDCKVREENFPFQLISMETPQGFELQRKVLHGAQEDQEQPNEMAMQAALMSPTETHQRTDSLVSPAGRLPSPTERQTASVVGEKGP</sequence>
<feature type="compositionally biased region" description="Low complexity" evidence="2">
    <location>
        <begin position="277"/>
        <end position="300"/>
    </location>
</feature>
<feature type="compositionally biased region" description="Low complexity" evidence="2">
    <location>
        <begin position="2021"/>
        <end position="2033"/>
    </location>
</feature>
<dbReference type="Proteomes" id="UP000028837">
    <property type="component" value="Unassembled WGS sequence"/>
</dbReference>
<feature type="compositionally biased region" description="Basic and acidic residues" evidence="2">
    <location>
        <begin position="26"/>
        <end position="35"/>
    </location>
</feature>
<gene>
    <name evidence="3" type="ORF">TGDOM2_220520</name>
</gene>
<reference evidence="3 4" key="1">
    <citation type="submission" date="2014-02" db="EMBL/GenBank/DDBJ databases">
        <authorList>
            <person name="Sibley D."/>
            <person name="Venepally P."/>
            <person name="Karamycheva S."/>
            <person name="Hadjithomas M."/>
            <person name="Khan A."/>
            <person name="Brunk B."/>
            <person name="Roos D."/>
            <person name="Caler E."/>
            <person name="Lorenzi H."/>
        </authorList>
    </citation>
    <scope>NUCLEOTIDE SEQUENCE [LARGE SCALE GENOMIC DNA]</scope>
    <source>
        <strain evidence="3 4">GAB2-2007-GAL-DOM2</strain>
    </source>
</reference>
<feature type="compositionally biased region" description="Polar residues" evidence="2">
    <location>
        <begin position="943"/>
        <end position="952"/>
    </location>
</feature>
<feature type="compositionally biased region" description="Basic and acidic residues" evidence="2">
    <location>
        <begin position="1737"/>
        <end position="1754"/>
    </location>
</feature>
<feature type="compositionally biased region" description="Polar residues" evidence="2">
    <location>
        <begin position="151"/>
        <end position="181"/>
    </location>
</feature>
<feature type="compositionally biased region" description="Basic and acidic residues" evidence="2">
    <location>
        <begin position="887"/>
        <end position="901"/>
    </location>
</feature>
<feature type="region of interest" description="Disordered" evidence="2">
    <location>
        <begin position="860"/>
        <end position="1031"/>
    </location>
</feature>
<accession>A0A086JE81</accession>
<organism evidence="3 4">
    <name type="scientific">Toxoplasma gondii GAB2-2007-GAL-DOM2</name>
    <dbReference type="NCBI Taxonomy" id="1130820"/>
    <lineage>
        <taxon>Eukaryota</taxon>
        <taxon>Sar</taxon>
        <taxon>Alveolata</taxon>
        <taxon>Apicomplexa</taxon>
        <taxon>Conoidasida</taxon>
        <taxon>Coccidia</taxon>
        <taxon>Eucoccidiorida</taxon>
        <taxon>Eimeriorina</taxon>
        <taxon>Sarcocystidae</taxon>
        <taxon>Toxoplasma</taxon>
    </lineage>
</organism>
<name>A0A086JE81_TOXGO</name>
<feature type="compositionally biased region" description="Acidic residues" evidence="2">
    <location>
        <begin position="1105"/>
        <end position="1127"/>
    </location>
</feature>
<feature type="compositionally biased region" description="Basic and acidic residues" evidence="2">
    <location>
        <begin position="921"/>
        <end position="935"/>
    </location>
</feature>
<feature type="compositionally biased region" description="Polar residues" evidence="2">
    <location>
        <begin position="348"/>
        <end position="362"/>
    </location>
</feature>
<feature type="region of interest" description="Disordered" evidence="2">
    <location>
        <begin position="525"/>
        <end position="545"/>
    </location>
</feature>
<evidence type="ECO:0000313" key="4">
    <source>
        <dbReference type="Proteomes" id="UP000028837"/>
    </source>
</evidence>
<feature type="compositionally biased region" description="Basic and acidic residues" evidence="2">
    <location>
        <begin position="1790"/>
        <end position="1805"/>
    </location>
</feature>
<feature type="compositionally biased region" description="Basic and acidic residues" evidence="2">
    <location>
        <begin position="1128"/>
        <end position="1156"/>
    </location>
</feature>
<feature type="compositionally biased region" description="Basic and acidic residues" evidence="2">
    <location>
        <begin position="1901"/>
        <end position="1915"/>
    </location>
</feature>
<protein>
    <submittedName>
        <fullName evidence="3">Uncharacterized protein</fullName>
    </submittedName>
</protein>
<feature type="compositionally biased region" description="Basic and acidic residues" evidence="2">
    <location>
        <begin position="100"/>
        <end position="123"/>
    </location>
</feature>
<dbReference type="VEuPathDB" id="ToxoDB:TGDOM2_220520"/>
<dbReference type="EMBL" id="AHZU02001625">
    <property type="protein sequence ID" value="KFG30449.1"/>
    <property type="molecule type" value="Genomic_DNA"/>
</dbReference>
<feature type="coiled-coil region" evidence="1">
    <location>
        <begin position="2144"/>
        <end position="2171"/>
    </location>
</feature>
<evidence type="ECO:0000256" key="2">
    <source>
        <dbReference type="SAM" id="MobiDB-lite"/>
    </source>
</evidence>
<feature type="compositionally biased region" description="Low complexity" evidence="2">
    <location>
        <begin position="860"/>
        <end position="874"/>
    </location>
</feature>
<feature type="compositionally biased region" description="Basic and acidic residues" evidence="2">
    <location>
        <begin position="992"/>
        <end position="1010"/>
    </location>
</feature>
<feature type="compositionally biased region" description="Low complexity" evidence="2">
    <location>
        <begin position="390"/>
        <end position="402"/>
    </location>
</feature>
<dbReference type="OrthoDB" id="349038at2759"/>
<feature type="compositionally biased region" description="Basic and acidic residues" evidence="2">
    <location>
        <begin position="130"/>
        <end position="147"/>
    </location>
</feature>
<comment type="caution">
    <text evidence="3">The sequence shown here is derived from an EMBL/GenBank/DDBJ whole genome shotgun (WGS) entry which is preliminary data.</text>
</comment>
<feature type="region of interest" description="Disordered" evidence="2">
    <location>
        <begin position="611"/>
        <end position="636"/>
    </location>
</feature>
<feature type="compositionally biased region" description="Basic and acidic residues" evidence="2">
    <location>
        <begin position="955"/>
        <end position="971"/>
    </location>
</feature>
<feature type="compositionally biased region" description="Basic and acidic residues" evidence="2">
    <location>
        <begin position="74"/>
        <end position="91"/>
    </location>
</feature>
<feature type="region of interest" description="Disordered" evidence="2">
    <location>
        <begin position="1099"/>
        <end position="1174"/>
    </location>
</feature>